<evidence type="ECO:0000313" key="2">
    <source>
        <dbReference type="EMBL" id="JAP95637.1"/>
    </source>
</evidence>
<gene>
    <name evidence="2" type="ORF">TPC1_11303</name>
</gene>
<accession>A0A146KGP1</accession>
<organism evidence="2">
    <name type="scientific">Trepomonas sp. PC1</name>
    <dbReference type="NCBI Taxonomy" id="1076344"/>
    <lineage>
        <taxon>Eukaryota</taxon>
        <taxon>Metamonada</taxon>
        <taxon>Diplomonadida</taxon>
        <taxon>Hexamitidae</taxon>
        <taxon>Hexamitinae</taxon>
        <taxon>Trepomonas</taxon>
    </lineage>
</organism>
<sequence length="1296" mass="151645">MRTHQALVTYSMEEINAEVKKIQEDLSYIADLEMLMNSIKTHKAHEALKAMLACPRPDVNEAARACAKIKWFKQNAEKINMVKADPLTTTESAQKITNKLDGEKLFSFCIEHRKIKEFYSQCHKIEQYFTIKRKLIPNSKFLEEVYPLIEQDFKVYKENAQKVAFEDAKVNEDVVKRLQFALNAFDKKKIVKLGQQYVLEHQLLGTTFPGTVQQIVEAWGLQKNEKIDVDNYTKHETNVSMKLFKKGILAEFDFDNSSFGSEPNLRNVLAQKLRQLSTVTYYPFEQIGQQYISSEMIQYQAFKTRSEFEQMRTMVEDFESEKERKFEKEPITEFTHLDSKIITTYRKYLVQVKNYVAMQTNPFLAVMQTKPADDFFGSYPLTDDKVELTFEKVMFNKKDRYMNGEKRIQAMRALLAAPFIHGEQKGLPKVLRYIAACAQTTTNSTEKQQIIQIIDLNQIMMNVLFALKEKIFNFDLTFFCKEVAQIYFRYPDVMNAYKSQIMTQLPGNMIQYIINNHQEGVNELIHNVLMGLIEIQNIIPNTKFTVNQVQIYMNPTIKKLINFQMVNMYLTEDNVTKIVPLSMMYKQVKKASDFKEAVIAYLEKPFLYEIEYYNKFVEVLKLTQPYFFEQQDKLEKVKDEPKKLELLIFEKRYVNLYQSVMNSFRIECQAIAKPQKIQPEKKMRPAQKKFIAECNNVILELEHDINLHTKTKVALQHIVNKIFLHNKQVDFVKLIDNIQYANFSKSIEKFFQMILYMAKYTNQEYKKFYDEKRLASDFTVKNMNVAHSDILLLLGTALKQLCHQTQRQEKIKSLVTLVATIMKEFEDCNQNLQEEYNNFYTCKFSKKKAAAPAQRKQKKRAPVENFGIFKEQLNSLLFGFNITLQNLAPFQMIEIIGEMMISKTLTPLGVYCITHLQHVIKYDQQASLDALFSKQMPMSSLKTLIKFMFKSHEVNFDKIKALFLKSSLDAKVCIVEHFYYRAVEEPTLKEMFLNLLSSVCTHNPDVFLNFFGEVFETEETEELAFNKQVLDAVKAIIEAEKMSIYMLSFAGYLDKKYNVPLEKALKGFEDIGLQHKYCPYVLIYLLKNYKETEQIIASVIKLLKQVKEQDLEKTVMFEAVEKAITLGKQYGIINQANQMYIEILKAHTDSNREYDFDVIPNLLESTTVHLQQIVQLLMQLDIELSIEQNQYKNILHAHEDADNMTKAYLYVMIGQGAPRDLIEKLVGFEKMVIQREARQLGYPLIYEKKKTHENFDFNGTESGEEDGEDYGECEEDEPQQRIQRAPQQAIEDNLFK</sequence>
<proteinExistence type="predicted"/>
<feature type="compositionally biased region" description="Acidic residues" evidence="1">
    <location>
        <begin position="1262"/>
        <end position="1277"/>
    </location>
</feature>
<feature type="compositionally biased region" description="Low complexity" evidence="1">
    <location>
        <begin position="1280"/>
        <end position="1296"/>
    </location>
</feature>
<name>A0A146KGP1_9EUKA</name>
<evidence type="ECO:0000256" key="1">
    <source>
        <dbReference type="SAM" id="MobiDB-lite"/>
    </source>
</evidence>
<dbReference type="EMBL" id="GDID01000969">
    <property type="protein sequence ID" value="JAP95637.1"/>
    <property type="molecule type" value="Transcribed_RNA"/>
</dbReference>
<protein>
    <submittedName>
        <fullName evidence="2">Uncharacterized protein</fullName>
    </submittedName>
</protein>
<feature type="region of interest" description="Disordered" evidence="1">
    <location>
        <begin position="1255"/>
        <end position="1296"/>
    </location>
</feature>
<reference evidence="2" key="1">
    <citation type="submission" date="2015-07" db="EMBL/GenBank/DDBJ databases">
        <title>Adaptation to a free-living lifestyle via gene acquisitions in the diplomonad Trepomonas sp. PC1.</title>
        <authorList>
            <person name="Xu F."/>
            <person name="Jerlstrom-Hultqvist J."/>
            <person name="Kolisko M."/>
            <person name="Simpson A.G.B."/>
            <person name="Roger A.J."/>
            <person name="Svard S.G."/>
            <person name="Andersson J.O."/>
        </authorList>
    </citation>
    <scope>NUCLEOTIDE SEQUENCE</scope>
    <source>
        <strain evidence="2">PC1</strain>
    </source>
</reference>